<feature type="non-terminal residue" evidence="3">
    <location>
        <position position="1"/>
    </location>
</feature>
<dbReference type="OrthoDB" id="913185at2759"/>
<dbReference type="InterPro" id="IPR003439">
    <property type="entry name" value="ABC_transporter-like_ATP-bd"/>
</dbReference>
<dbReference type="EMBL" id="AUSU01007731">
    <property type="protein sequence ID" value="EPS60219.1"/>
    <property type="molecule type" value="Genomic_DNA"/>
</dbReference>
<reference evidence="3 4" key="1">
    <citation type="journal article" date="2013" name="BMC Genomics">
        <title>The miniature genome of a carnivorous plant Genlisea aurea contains a low number of genes and short non-coding sequences.</title>
        <authorList>
            <person name="Leushkin E.V."/>
            <person name="Sutormin R.A."/>
            <person name="Nabieva E.R."/>
            <person name="Penin A.A."/>
            <person name="Kondrashov A.S."/>
            <person name="Logacheva M.D."/>
        </authorList>
    </citation>
    <scope>NUCLEOTIDE SEQUENCE [LARGE SCALE GENOMIC DNA]</scope>
</reference>
<sequence>SREVDDEETLMWAALEKLPTNVRMRRGFLTDEKGNIIREIDVKNLGLEEGRNLIERLVKNPVEDNEKFLLKLKDRFQRVGLNLPTIEVRFENLNVNAEVYAGGRALPTIYNFLVNVVEDFFSRIRIVSSQKKAFPILRDVTGIIKPGRMTLLLGPPCSGKTTLLLALSGKLDPRLEVSGKVTYNGHEMNEFVPQRSSAYISQHDVHIPEMTVRETLEFSARCQGVGPRYEMLVDLLRREKAAKVRPDTDLDIFLKAISIEDQVVSVSVDYVIK</sequence>
<organism evidence="3 4">
    <name type="scientific">Genlisea aurea</name>
    <dbReference type="NCBI Taxonomy" id="192259"/>
    <lineage>
        <taxon>Eukaryota</taxon>
        <taxon>Viridiplantae</taxon>
        <taxon>Streptophyta</taxon>
        <taxon>Embryophyta</taxon>
        <taxon>Tracheophyta</taxon>
        <taxon>Spermatophyta</taxon>
        <taxon>Magnoliopsida</taxon>
        <taxon>eudicotyledons</taxon>
        <taxon>Gunneridae</taxon>
        <taxon>Pentapetalae</taxon>
        <taxon>asterids</taxon>
        <taxon>lamiids</taxon>
        <taxon>Lamiales</taxon>
        <taxon>Lentibulariaceae</taxon>
        <taxon>Genlisea</taxon>
    </lineage>
</organism>
<name>S8C0P0_9LAMI</name>
<dbReference type="Pfam" id="PF00005">
    <property type="entry name" value="ABC_tran"/>
    <property type="match status" value="1"/>
</dbReference>
<evidence type="ECO:0000313" key="3">
    <source>
        <dbReference type="EMBL" id="EPS60219.1"/>
    </source>
</evidence>
<dbReference type="PANTHER" id="PTHR48040">
    <property type="entry name" value="PLEIOTROPIC DRUG RESISTANCE PROTEIN 1-LIKE ISOFORM X1"/>
    <property type="match status" value="1"/>
</dbReference>
<proteinExistence type="predicted"/>
<evidence type="ECO:0000259" key="1">
    <source>
        <dbReference type="Pfam" id="PF00005"/>
    </source>
</evidence>
<dbReference type="InterPro" id="IPR029481">
    <property type="entry name" value="ABC_trans_N"/>
</dbReference>
<dbReference type="PANTHER" id="PTHR48040:SF45">
    <property type="entry name" value="PLEIOTROPIC DRUG RESISTANCE PROTEIN 1-LIKE"/>
    <property type="match status" value="1"/>
</dbReference>
<evidence type="ECO:0000259" key="2">
    <source>
        <dbReference type="Pfam" id="PF14510"/>
    </source>
</evidence>
<evidence type="ECO:0000313" key="4">
    <source>
        <dbReference type="Proteomes" id="UP000015453"/>
    </source>
</evidence>
<feature type="non-terminal residue" evidence="3">
    <location>
        <position position="273"/>
    </location>
</feature>
<protein>
    <recommendedName>
        <fullName evidence="5">ABC transporter domain-containing protein</fullName>
    </recommendedName>
</protein>
<gene>
    <name evidence="3" type="ORF">M569_14585</name>
</gene>
<accession>S8C0P0</accession>
<dbReference type="SUPFAM" id="SSF52540">
    <property type="entry name" value="P-loop containing nucleoside triphosphate hydrolases"/>
    <property type="match status" value="2"/>
</dbReference>
<dbReference type="Pfam" id="PF14510">
    <property type="entry name" value="ABC_trans_N"/>
    <property type="match status" value="1"/>
</dbReference>
<dbReference type="Proteomes" id="UP000015453">
    <property type="component" value="Unassembled WGS sequence"/>
</dbReference>
<dbReference type="GO" id="GO:0016887">
    <property type="term" value="F:ATP hydrolysis activity"/>
    <property type="evidence" value="ECO:0007669"/>
    <property type="project" value="InterPro"/>
</dbReference>
<comment type="caution">
    <text evidence="3">The sequence shown here is derived from an EMBL/GenBank/DDBJ whole genome shotgun (WGS) entry which is preliminary data.</text>
</comment>
<feature type="domain" description="ABC transporter" evidence="1">
    <location>
        <begin position="137"/>
        <end position="236"/>
    </location>
</feature>
<keyword evidence="4" id="KW-1185">Reference proteome</keyword>
<dbReference type="Gene3D" id="3.40.50.300">
    <property type="entry name" value="P-loop containing nucleotide triphosphate hydrolases"/>
    <property type="match status" value="1"/>
</dbReference>
<evidence type="ECO:0008006" key="5">
    <source>
        <dbReference type="Google" id="ProtNLM"/>
    </source>
</evidence>
<dbReference type="GO" id="GO:0005524">
    <property type="term" value="F:ATP binding"/>
    <property type="evidence" value="ECO:0007669"/>
    <property type="project" value="InterPro"/>
</dbReference>
<feature type="domain" description="Pleiotropic ABC efflux transporter N-terminal" evidence="2">
    <location>
        <begin position="61"/>
        <end position="112"/>
    </location>
</feature>
<dbReference type="InterPro" id="IPR027417">
    <property type="entry name" value="P-loop_NTPase"/>
</dbReference>
<dbReference type="AlphaFoldDB" id="S8C0P0"/>